<protein>
    <submittedName>
        <fullName evidence="1">Uncharacterized protein</fullName>
    </submittedName>
</protein>
<name>A0AAD1XV81_EUPCR</name>
<dbReference type="EMBL" id="CAMPGE010021715">
    <property type="protein sequence ID" value="CAI2379841.1"/>
    <property type="molecule type" value="Genomic_DNA"/>
</dbReference>
<dbReference type="Proteomes" id="UP001295684">
    <property type="component" value="Unassembled WGS sequence"/>
</dbReference>
<proteinExistence type="predicted"/>
<sequence length="228" mass="26522">MGSKVSSVFSKKKKPESVKVIGFEADKMEFLMQEGNKPPACVDCTLIGGNDNSEGVYRGAFEAICEYYEDPNDFFIPNLRIKNNFLFVLFNLGYYKFLEDIIQSDVLEKTLNFEKQHSLLHALALEEKIFDSDQKSLFDLLFKKTYIVTKNKLNRSFVETAIAQKSPNLDYIQKNIIVFNPQRIWIFHQVLVEKHGLKKNLLLDVIKKLKQGCFVRERYAKMLQKSKE</sequence>
<keyword evidence="2" id="KW-1185">Reference proteome</keyword>
<comment type="caution">
    <text evidence="1">The sequence shown here is derived from an EMBL/GenBank/DDBJ whole genome shotgun (WGS) entry which is preliminary data.</text>
</comment>
<dbReference type="AlphaFoldDB" id="A0AAD1XV81"/>
<gene>
    <name evidence="1" type="ORF">ECRASSUSDP1_LOCUS21261</name>
</gene>
<organism evidence="1 2">
    <name type="scientific">Euplotes crassus</name>
    <dbReference type="NCBI Taxonomy" id="5936"/>
    <lineage>
        <taxon>Eukaryota</taxon>
        <taxon>Sar</taxon>
        <taxon>Alveolata</taxon>
        <taxon>Ciliophora</taxon>
        <taxon>Intramacronucleata</taxon>
        <taxon>Spirotrichea</taxon>
        <taxon>Hypotrichia</taxon>
        <taxon>Euplotida</taxon>
        <taxon>Euplotidae</taxon>
        <taxon>Moneuplotes</taxon>
    </lineage>
</organism>
<evidence type="ECO:0000313" key="2">
    <source>
        <dbReference type="Proteomes" id="UP001295684"/>
    </source>
</evidence>
<reference evidence="1" key="1">
    <citation type="submission" date="2023-07" db="EMBL/GenBank/DDBJ databases">
        <authorList>
            <consortium name="AG Swart"/>
            <person name="Singh M."/>
            <person name="Singh A."/>
            <person name="Seah K."/>
            <person name="Emmerich C."/>
        </authorList>
    </citation>
    <scope>NUCLEOTIDE SEQUENCE</scope>
    <source>
        <strain evidence="1">DP1</strain>
    </source>
</reference>
<accession>A0AAD1XV81</accession>
<evidence type="ECO:0000313" key="1">
    <source>
        <dbReference type="EMBL" id="CAI2379841.1"/>
    </source>
</evidence>